<keyword evidence="3" id="KW-0378">Hydrolase</keyword>
<dbReference type="GO" id="GO:0004175">
    <property type="term" value="F:endopeptidase activity"/>
    <property type="evidence" value="ECO:0007669"/>
    <property type="project" value="UniProtKB-ARBA"/>
</dbReference>
<accession>A0A078MCI8</accession>
<feature type="transmembrane region" description="Helical" evidence="1">
    <location>
        <begin position="145"/>
        <end position="163"/>
    </location>
</feature>
<evidence type="ECO:0000259" key="2">
    <source>
        <dbReference type="Pfam" id="PF02517"/>
    </source>
</evidence>
<feature type="transmembrane region" description="Helical" evidence="1">
    <location>
        <begin position="28"/>
        <end position="50"/>
    </location>
</feature>
<evidence type="ECO:0000313" key="3">
    <source>
        <dbReference type="EMBL" id="CEA05118.1"/>
    </source>
</evidence>
<reference evidence="3" key="1">
    <citation type="submission" date="2014-07" db="EMBL/GenBank/DDBJ databases">
        <authorList>
            <person name="Urmite Genomes Urmite Genomes"/>
        </authorList>
    </citation>
    <scope>NUCLEOTIDE SEQUENCE</scope>
    <source>
        <strain evidence="3">13S34_air</strain>
    </source>
</reference>
<feature type="domain" description="CAAX prenyl protease 2/Lysostaphin resistance protein A-like" evidence="2">
    <location>
        <begin position="66"/>
        <end position="157"/>
    </location>
</feature>
<feature type="transmembrane region" description="Helical" evidence="1">
    <location>
        <begin position="62"/>
        <end position="80"/>
    </location>
</feature>
<organism evidence="3">
    <name type="scientific">Metalysinibacillus saudimassiliensis</name>
    <dbReference type="NCBI Taxonomy" id="1461583"/>
    <lineage>
        <taxon>Bacteria</taxon>
        <taxon>Bacillati</taxon>
        <taxon>Bacillota</taxon>
        <taxon>Bacilli</taxon>
        <taxon>Bacillales</taxon>
        <taxon>Caryophanaceae</taxon>
        <taxon>Metalysinibacillus</taxon>
    </lineage>
</organism>
<dbReference type="HOGENOM" id="CLU_1369913_0_0_9"/>
<protein>
    <submittedName>
        <fullName evidence="3">CAAX amino terminal protease self-immunity</fullName>
    </submittedName>
</protein>
<feature type="transmembrane region" description="Helical" evidence="1">
    <location>
        <begin position="92"/>
        <end position="114"/>
    </location>
</feature>
<keyword evidence="1" id="KW-0812">Transmembrane</keyword>
<sequence>MKSGYPCRKSDEVLPRAAFFTFTAPFNLLVLTAIASSSLLLFGVLLTFLIPASYIPSANSDYQNASLLAITSMMLVGATFEELLFRGIIQNLLLLWLGNSWLAIGITTLAFVALHGHYFKKPVMLLNIAIPSLVFGWVYLQTNNIVVPIIVHFLLNIGITLLFKYRWLTLKA</sequence>
<evidence type="ECO:0000256" key="1">
    <source>
        <dbReference type="SAM" id="Phobius"/>
    </source>
</evidence>
<dbReference type="InterPro" id="IPR003675">
    <property type="entry name" value="Rce1/LyrA-like_dom"/>
</dbReference>
<name>A0A078MCI8_9BACL</name>
<dbReference type="GO" id="GO:0080120">
    <property type="term" value="P:CAAX-box protein maturation"/>
    <property type="evidence" value="ECO:0007669"/>
    <property type="project" value="UniProtKB-ARBA"/>
</dbReference>
<feature type="transmembrane region" description="Helical" evidence="1">
    <location>
        <begin position="123"/>
        <end position="139"/>
    </location>
</feature>
<keyword evidence="3" id="KW-0645">Protease</keyword>
<dbReference type="GO" id="GO:0006508">
    <property type="term" value="P:proteolysis"/>
    <property type="evidence" value="ECO:0007669"/>
    <property type="project" value="UniProtKB-KW"/>
</dbReference>
<dbReference type="AlphaFoldDB" id="A0A078MCI8"/>
<proteinExistence type="predicted"/>
<gene>
    <name evidence="3" type="ORF">BN1050_02317</name>
</gene>
<dbReference type="Pfam" id="PF02517">
    <property type="entry name" value="Rce1-like"/>
    <property type="match status" value="1"/>
</dbReference>
<dbReference type="EMBL" id="LN483076">
    <property type="protein sequence ID" value="CEA05118.1"/>
    <property type="molecule type" value="Genomic_DNA"/>
</dbReference>
<dbReference type="PATRIC" id="fig|1461583.4.peg.2232"/>
<keyword evidence="1" id="KW-1133">Transmembrane helix</keyword>
<keyword evidence="1" id="KW-0472">Membrane</keyword>